<gene>
    <name evidence="6" type="ORF">DCC35_02185</name>
</gene>
<dbReference type="AlphaFoldDB" id="A0A4D7JRV2"/>
<feature type="short sequence motif" description="DGA/G" evidence="4">
    <location>
        <begin position="155"/>
        <end position="157"/>
    </location>
</feature>
<dbReference type="GO" id="GO:0016787">
    <property type="term" value="F:hydrolase activity"/>
    <property type="evidence" value="ECO:0007669"/>
    <property type="project" value="UniProtKB-UniRule"/>
</dbReference>
<dbReference type="InterPro" id="IPR016035">
    <property type="entry name" value="Acyl_Trfase/lysoPLipase"/>
</dbReference>
<keyword evidence="2 4" id="KW-0442">Lipid degradation</keyword>
<comment type="caution">
    <text evidence="4">Lacks conserved residue(s) required for the propagation of feature annotation.</text>
</comment>
<accession>A0A4D7JRV2</accession>
<dbReference type="PANTHER" id="PTHR14226:SF76">
    <property type="entry name" value="NTE FAMILY PROTEIN RSSA"/>
    <property type="match status" value="1"/>
</dbReference>
<evidence type="ECO:0000256" key="2">
    <source>
        <dbReference type="ARBA" id="ARBA00022963"/>
    </source>
</evidence>
<evidence type="ECO:0000313" key="6">
    <source>
        <dbReference type="EMBL" id="QCK13645.1"/>
    </source>
</evidence>
<keyword evidence="7" id="KW-1185">Reference proteome</keyword>
<dbReference type="SUPFAM" id="SSF52151">
    <property type="entry name" value="FabD/lysophospholipase-like"/>
    <property type="match status" value="1"/>
</dbReference>
<feature type="domain" description="PNPLA" evidence="5">
    <location>
        <begin position="8"/>
        <end position="168"/>
    </location>
</feature>
<evidence type="ECO:0000256" key="1">
    <source>
        <dbReference type="ARBA" id="ARBA00022801"/>
    </source>
</evidence>
<sequence>MSTKKVGLVLSSGGARGIAHIGVIEAIEEAGMEITGISGSSIGALIGAYYSSGHLKTYKDWVCSLDRVSVLRLMDITLNSRGFMRGEKVFRELEKFIPDVKIENLKIPVSITAVDFHGSKTKVFSTGSMVDALRATVAIPTVVTPYQIDDIEYIDGGVLNPLPIDCLPPGDYDLIVAVDINSRITYHPPKGFIPDPPEESKTLMIFQKAVAKWYNNATGGDSSPKESKKPAKKLGMLDLMKESIDLMQNRITELTISQYPVDILIEVSKKAGSTFDFHRAEEFIAHGKELMSEKLEEYMKKEGQLYE</sequence>
<reference evidence="6 7" key="1">
    <citation type="submission" date="2018-04" db="EMBL/GenBank/DDBJ databases">
        <title>Complete genome uncultured novel isolate.</title>
        <authorList>
            <person name="Merlino G."/>
        </authorList>
    </citation>
    <scope>NUCLEOTIDE SEQUENCE [LARGE SCALE GENOMIC DNA]</scope>
    <source>
        <strain evidence="7">R1DC9</strain>
    </source>
</reference>
<evidence type="ECO:0000256" key="3">
    <source>
        <dbReference type="ARBA" id="ARBA00023098"/>
    </source>
</evidence>
<dbReference type="Proteomes" id="UP000298616">
    <property type="component" value="Chromosome"/>
</dbReference>
<dbReference type="OrthoDB" id="9770965at2"/>
<evidence type="ECO:0000256" key="4">
    <source>
        <dbReference type="PROSITE-ProRule" id="PRU01161"/>
    </source>
</evidence>
<feature type="short sequence motif" description="GXSXG" evidence="4">
    <location>
        <begin position="39"/>
        <end position="43"/>
    </location>
</feature>
<dbReference type="InterPro" id="IPR050301">
    <property type="entry name" value="NTE"/>
</dbReference>
<proteinExistence type="predicted"/>
<dbReference type="GO" id="GO:0016042">
    <property type="term" value="P:lipid catabolic process"/>
    <property type="evidence" value="ECO:0007669"/>
    <property type="project" value="UniProtKB-UniRule"/>
</dbReference>
<dbReference type="RefSeq" id="WP_137089242.1">
    <property type="nucleotide sequence ID" value="NZ_CP028923.1"/>
</dbReference>
<evidence type="ECO:0000313" key="7">
    <source>
        <dbReference type="Proteomes" id="UP000298616"/>
    </source>
</evidence>
<protein>
    <submittedName>
        <fullName evidence="6">Phospholipase</fullName>
    </submittedName>
</protein>
<dbReference type="EMBL" id="CP028923">
    <property type="protein sequence ID" value="QCK13645.1"/>
    <property type="molecule type" value="Genomic_DNA"/>
</dbReference>
<name>A0A4D7JRV2_9BACT</name>
<dbReference type="PANTHER" id="PTHR14226">
    <property type="entry name" value="NEUROPATHY TARGET ESTERASE/SWISS CHEESE D.MELANOGASTER"/>
    <property type="match status" value="1"/>
</dbReference>
<dbReference type="Gene3D" id="3.40.1090.10">
    <property type="entry name" value="Cytosolic phospholipase A2 catalytic domain"/>
    <property type="match status" value="1"/>
</dbReference>
<feature type="active site" description="Nucleophile" evidence="4">
    <location>
        <position position="41"/>
    </location>
</feature>
<dbReference type="PROSITE" id="PS51635">
    <property type="entry name" value="PNPLA"/>
    <property type="match status" value="1"/>
</dbReference>
<keyword evidence="1 4" id="KW-0378">Hydrolase</keyword>
<evidence type="ECO:0000259" key="5">
    <source>
        <dbReference type="PROSITE" id="PS51635"/>
    </source>
</evidence>
<feature type="active site" description="Proton acceptor" evidence="4">
    <location>
        <position position="155"/>
    </location>
</feature>
<dbReference type="InterPro" id="IPR002641">
    <property type="entry name" value="PNPLA_dom"/>
</dbReference>
<dbReference type="KEGG" id="fpf:DCC35_02185"/>
<dbReference type="Pfam" id="PF01734">
    <property type="entry name" value="Patatin"/>
    <property type="match status" value="1"/>
</dbReference>
<keyword evidence="3 4" id="KW-0443">Lipid metabolism</keyword>
<organism evidence="6 7">
    <name type="scientific">Mangrovivirga cuniculi</name>
    <dbReference type="NCBI Taxonomy" id="2715131"/>
    <lineage>
        <taxon>Bacteria</taxon>
        <taxon>Pseudomonadati</taxon>
        <taxon>Bacteroidota</taxon>
        <taxon>Cytophagia</taxon>
        <taxon>Cytophagales</taxon>
        <taxon>Mangrovivirgaceae</taxon>
        <taxon>Mangrovivirga</taxon>
    </lineage>
</organism>